<feature type="region of interest" description="Disordered" evidence="1">
    <location>
        <begin position="314"/>
        <end position="335"/>
    </location>
</feature>
<proteinExistence type="predicted"/>
<dbReference type="EMBL" id="MU805961">
    <property type="protein sequence ID" value="KAJ3844055.1"/>
    <property type="molecule type" value="Genomic_DNA"/>
</dbReference>
<organism evidence="4 5">
    <name type="scientific">Lentinula raphanica</name>
    <dbReference type="NCBI Taxonomy" id="153919"/>
    <lineage>
        <taxon>Eukaryota</taxon>
        <taxon>Fungi</taxon>
        <taxon>Dikarya</taxon>
        <taxon>Basidiomycota</taxon>
        <taxon>Agaricomycotina</taxon>
        <taxon>Agaricomycetes</taxon>
        <taxon>Agaricomycetidae</taxon>
        <taxon>Agaricales</taxon>
        <taxon>Marasmiineae</taxon>
        <taxon>Omphalotaceae</taxon>
        <taxon>Lentinula</taxon>
    </lineage>
</organism>
<gene>
    <name evidence="4" type="ORF">F5878DRAFT_637615</name>
</gene>
<keyword evidence="2" id="KW-0472">Membrane</keyword>
<name>A0AA38PJE1_9AGAR</name>
<comment type="caution">
    <text evidence="4">The sequence shown here is derived from an EMBL/GenBank/DDBJ whole genome shotgun (WGS) entry which is preliminary data.</text>
</comment>
<dbReference type="AlphaFoldDB" id="A0AA38PJE1"/>
<dbReference type="Pfam" id="PF20152">
    <property type="entry name" value="DUF6534"/>
    <property type="match status" value="1"/>
</dbReference>
<keyword evidence="5" id="KW-1185">Reference proteome</keyword>
<evidence type="ECO:0000256" key="2">
    <source>
        <dbReference type="SAM" id="Phobius"/>
    </source>
</evidence>
<reference evidence="4" key="1">
    <citation type="submission" date="2022-08" db="EMBL/GenBank/DDBJ databases">
        <authorList>
            <consortium name="DOE Joint Genome Institute"/>
            <person name="Min B."/>
            <person name="Riley R."/>
            <person name="Sierra-Patev S."/>
            <person name="Naranjo-Ortiz M."/>
            <person name="Looney B."/>
            <person name="Konkel Z."/>
            <person name="Slot J.C."/>
            <person name="Sakamoto Y."/>
            <person name="Steenwyk J.L."/>
            <person name="Rokas A."/>
            <person name="Carro J."/>
            <person name="Camarero S."/>
            <person name="Ferreira P."/>
            <person name="Molpeceres G."/>
            <person name="Ruiz-Duenas F.J."/>
            <person name="Serrano A."/>
            <person name="Henrissat B."/>
            <person name="Drula E."/>
            <person name="Hughes K.W."/>
            <person name="Mata J.L."/>
            <person name="Ishikawa N.K."/>
            <person name="Vargas-Isla R."/>
            <person name="Ushijima S."/>
            <person name="Smith C.A."/>
            <person name="Ahrendt S."/>
            <person name="Andreopoulos W."/>
            <person name="He G."/>
            <person name="Labutti K."/>
            <person name="Lipzen A."/>
            <person name="Ng V."/>
            <person name="Sandor L."/>
            <person name="Barry K."/>
            <person name="Martinez A.T."/>
            <person name="Xiao Y."/>
            <person name="Gibbons J.G."/>
            <person name="Terashima K."/>
            <person name="Hibbett D.S."/>
            <person name="Grigoriev I.V."/>
        </authorList>
    </citation>
    <scope>NUCLEOTIDE SEQUENCE</scope>
    <source>
        <strain evidence="4">TFB9207</strain>
    </source>
</reference>
<feature type="transmembrane region" description="Helical" evidence="2">
    <location>
        <begin position="20"/>
        <end position="40"/>
    </location>
</feature>
<dbReference type="Proteomes" id="UP001163846">
    <property type="component" value="Unassembled WGS sequence"/>
</dbReference>
<evidence type="ECO:0000256" key="1">
    <source>
        <dbReference type="SAM" id="MobiDB-lite"/>
    </source>
</evidence>
<feature type="transmembrane region" description="Helical" evidence="2">
    <location>
        <begin position="205"/>
        <end position="226"/>
    </location>
</feature>
<evidence type="ECO:0000313" key="4">
    <source>
        <dbReference type="EMBL" id="KAJ3844055.1"/>
    </source>
</evidence>
<feature type="transmembrane region" description="Helical" evidence="2">
    <location>
        <begin position="232"/>
        <end position="252"/>
    </location>
</feature>
<dbReference type="PANTHER" id="PTHR40465">
    <property type="entry name" value="CHROMOSOME 1, WHOLE GENOME SHOTGUN SEQUENCE"/>
    <property type="match status" value="1"/>
</dbReference>
<accession>A0AA38PJE1</accession>
<sequence>MAQQIATVLPEITVDNTLGALFVGFTVACCIYGILLCQIYTYLTHYPMDRPVYKFIVILILYEPWYLEAFDLTHSPIPRTLETVDQALIAQIYYHYGITNFSNSLALIEGTQTWSFILQQTLGCFCVEGVALQSTEFLDHRLDPFSSFMLPDVFSVVRLRVLGTVSLGVGVLADITTALSLCYFLNKLRTGYRQSDSLVSTLIKYAINTGALTSIVSVTTVILYNIMPSNLIFIGVFFILSKLYAISFMATLNTRRVIRGRGTDKQNTTTNHTNMFHLGTRVPSLGPSDMTGWETAYTTTSATKSEVDQHRPIPLNAIGSGSQNPTSGKYYPNDV</sequence>
<feature type="transmembrane region" description="Helical" evidence="2">
    <location>
        <begin position="161"/>
        <end position="185"/>
    </location>
</feature>
<keyword evidence="2" id="KW-1133">Transmembrane helix</keyword>
<dbReference type="InterPro" id="IPR045339">
    <property type="entry name" value="DUF6534"/>
</dbReference>
<evidence type="ECO:0000259" key="3">
    <source>
        <dbReference type="Pfam" id="PF20152"/>
    </source>
</evidence>
<keyword evidence="2" id="KW-0812">Transmembrane</keyword>
<feature type="domain" description="DUF6534" evidence="3">
    <location>
        <begin position="171"/>
        <end position="256"/>
    </location>
</feature>
<evidence type="ECO:0000313" key="5">
    <source>
        <dbReference type="Proteomes" id="UP001163846"/>
    </source>
</evidence>
<dbReference type="PANTHER" id="PTHR40465:SF1">
    <property type="entry name" value="DUF6534 DOMAIN-CONTAINING PROTEIN"/>
    <property type="match status" value="1"/>
</dbReference>
<protein>
    <recommendedName>
        <fullName evidence="3">DUF6534 domain-containing protein</fullName>
    </recommendedName>
</protein>